<organism evidence="3 4">
    <name type="scientific">Vagococcus bubulae</name>
    <dbReference type="NCBI Taxonomy" id="1977868"/>
    <lineage>
        <taxon>Bacteria</taxon>
        <taxon>Bacillati</taxon>
        <taxon>Bacillota</taxon>
        <taxon>Bacilli</taxon>
        <taxon>Lactobacillales</taxon>
        <taxon>Enterococcaceae</taxon>
        <taxon>Vagococcus</taxon>
    </lineage>
</organism>
<dbReference type="EMBL" id="NGJT01000006">
    <property type="protein sequence ID" value="RST94785.1"/>
    <property type="molecule type" value="Genomic_DNA"/>
</dbReference>
<dbReference type="Gene3D" id="3.40.50.720">
    <property type="entry name" value="NAD(P)-binding Rossmann-like Domain"/>
    <property type="match status" value="1"/>
</dbReference>
<comment type="similarity">
    <text evidence="1">Belongs to the NAD(P)-dependent epimerase/dehydratase family.</text>
</comment>
<evidence type="ECO:0000313" key="4">
    <source>
        <dbReference type="Proteomes" id="UP000288490"/>
    </source>
</evidence>
<dbReference type="RefSeq" id="WP_125956986.1">
    <property type="nucleotide sequence ID" value="NZ_JAQEJV010000006.1"/>
</dbReference>
<dbReference type="Proteomes" id="UP000288490">
    <property type="component" value="Unassembled WGS sequence"/>
</dbReference>
<dbReference type="OrthoDB" id="9808602at2"/>
<dbReference type="PANTHER" id="PTHR43000">
    <property type="entry name" value="DTDP-D-GLUCOSE 4,6-DEHYDRATASE-RELATED"/>
    <property type="match status" value="1"/>
</dbReference>
<name>A0A429ZM58_9ENTE</name>
<evidence type="ECO:0000313" key="3">
    <source>
        <dbReference type="EMBL" id="RST94785.1"/>
    </source>
</evidence>
<protein>
    <submittedName>
        <fullName evidence="3">NAD-dependent epimerase</fullName>
    </submittedName>
</protein>
<dbReference type="InterPro" id="IPR001509">
    <property type="entry name" value="Epimerase_deHydtase"/>
</dbReference>
<comment type="caution">
    <text evidence="3">The sequence shown here is derived from an EMBL/GenBank/DDBJ whole genome shotgun (WGS) entry which is preliminary data.</text>
</comment>
<proteinExistence type="inferred from homology"/>
<feature type="domain" description="NAD-dependent epimerase/dehydratase" evidence="2">
    <location>
        <begin position="4"/>
        <end position="167"/>
    </location>
</feature>
<evidence type="ECO:0000256" key="1">
    <source>
        <dbReference type="ARBA" id="ARBA00007637"/>
    </source>
</evidence>
<dbReference type="InterPro" id="IPR036291">
    <property type="entry name" value="NAD(P)-bd_dom_sf"/>
</dbReference>
<accession>A0A429ZM58</accession>
<reference evidence="3 4" key="1">
    <citation type="submission" date="2017-05" db="EMBL/GenBank/DDBJ databases">
        <title>Vagococcus spp. assemblies.</title>
        <authorList>
            <person name="Gulvik C.A."/>
        </authorList>
    </citation>
    <scope>NUCLEOTIDE SEQUENCE [LARGE SCALE GENOMIC DNA]</scope>
    <source>
        <strain evidence="3 4">SS1994</strain>
    </source>
</reference>
<dbReference type="SUPFAM" id="SSF51735">
    <property type="entry name" value="NAD(P)-binding Rossmann-fold domains"/>
    <property type="match status" value="1"/>
</dbReference>
<sequence length="293" mass="33648">MKRILVTGKTSYIGSSFVSHIEKNPEYQVDTISVRGDDWKTQDFSVYDVVLHCAGIAHADVGKVSKEEQQKYYDINCDLSYDIANKYKEDRKEKKSQFIYLSSIIVYGEAISIRKKRVITAKTLPTPSNFYGDSKWCAEKKLKTLETETFLLSIIRPPMVYGKGSKGNYPLLRKIALTLPVFPDIPNERSMIFIGNLNLFIEELIRETKTGIFFPQNNDYIRTSYMVKEIAKANGKNIKLFSFMNWSVYLLSYIPGKIGDLTNKAFGNLVYEKKNKTFYLNFEKTISETEKGG</sequence>
<gene>
    <name evidence="3" type="ORF">CBF36_04450</name>
</gene>
<evidence type="ECO:0000259" key="2">
    <source>
        <dbReference type="Pfam" id="PF01370"/>
    </source>
</evidence>
<dbReference type="AlphaFoldDB" id="A0A429ZM58"/>
<keyword evidence="4" id="KW-1185">Reference proteome</keyword>
<dbReference type="Pfam" id="PF01370">
    <property type="entry name" value="Epimerase"/>
    <property type="match status" value="1"/>
</dbReference>